<dbReference type="AlphaFoldDB" id="A0A917YAW3"/>
<evidence type="ECO:0000313" key="4">
    <source>
        <dbReference type="Proteomes" id="UP000600365"/>
    </source>
</evidence>
<keyword evidence="2" id="KW-0732">Signal</keyword>
<evidence type="ECO:0000313" key="3">
    <source>
        <dbReference type="EMBL" id="GGN77786.1"/>
    </source>
</evidence>
<evidence type="ECO:0000256" key="1">
    <source>
        <dbReference type="SAM" id="MobiDB-lite"/>
    </source>
</evidence>
<dbReference type="EMBL" id="BMMM01000012">
    <property type="protein sequence ID" value="GGN77786.1"/>
    <property type="molecule type" value="Genomic_DNA"/>
</dbReference>
<dbReference type="RefSeq" id="WP_189189244.1">
    <property type="nucleotide sequence ID" value="NZ_BMMM01000012.1"/>
</dbReference>
<comment type="caution">
    <text evidence="3">The sequence shown here is derived from an EMBL/GenBank/DDBJ whole genome shotgun (WGS) entry which is preliminary data.</text>
</comment>
<keyword evidence="4" id="KW-1185">Reference proteome</keyword>
<feature type="chain" id="PRO_5038408730" description="Lipoprotein" evidence="2">
    <location>
        <begin position="20"/>
        <end position="306"/>
    </location>
</feature>
<gene>
    <name evidence="3" type="ORF">GCM10011579_060340</name>
</gene>
<protein>
    <recommendedName>
        <fullName evidence="5">Lipoprotein</fullName>
    </recommendedName>
</protein>
<organism evidence="3 4">
    <name type="scientific">Streptomyces albiflavescens</name>
    <dbReference type="NCBI Taxonomy" id="1623582"/>
    <lineage>
        <taxon>Bacteria</taxon>
        <taxon>Bacillati</taxon>
        <taxon>Actinomycetota</taxon>
        <taxon>Actinomycetes</taxon>
        <taxon>Kitasatosporales</taxon>
        <taxon>Streptomycetaceae</taxon>
        <taxon>Streptomyces</taxon>
    </lineage>
</organism>
<proteinExistence type="predicted"/>
<reference evidence="3 4" key="1">
    <citation type="journal article" date="2014" name="Int. J. Syst. Evol. Microbiol.">
        <title>Complete genome sequence of Corynebacterium casei LMG S-19264T (=DSM 44701T), isolated from a smear-ripened cheese.</title>
        <authorList>
            <consortium name="US DOE Joint Genome Institute (JGI-PGF)"/>
            <person name="Walter F."/>
            <person name="Albersmeier A."/>
            <person name="Kalinowski J."/>
            <person name="Ruckert C."/>
        </authorList>
    </citation>
    <scope>NUCLEOTIDE SEQUENCE [LARGE SCALE GENOMIC DNA]</scope>
    <source>
        <strain evidence="3 4">CGMCC 4.7111</strain>
    </source>
</reference>
<evidence type="ECO:0000256" key="2">
    <source>
        <dbReference type="SAM" id="SignalP"/>
    </source>
</evidence>
<accession>A0A917YAW3</accession>
<dbReference type="Proteomes" id="UP000600365">
    <property type="component" value="Unassembled WGS sequence"/>
</dbReference>
<sequence>MTKKWMRSAALAASCSALALTAACGTQHAQGQQTVKTKTEAGSLPDATSRAKWPTAQVESGLAAGMRLPLEDYMVSYPDEVDVENAKDKVKTACMARLGFTFAPPASGTTPALSYDGMNMERRYGITDAKTAQTYGYQVPAAAQEPADDTAAEEAKEGRTDNWYEALENTCIPEANKKVGILYETDIAGDLAAESLEVTKTNLKVQAALSNWSACMARKSYTKFPEPLQAGESFAQSTGTQASQTEIDTAVADVDCKESSGLVKSWFSAETSRQTQQIGDHKAELDAEKARNTKMIETARAILGQN</sequence>
<feature type="region of interest" description="Disordered" evidence="1">
    <location>
        <begin position="29"/>
        <end position="53"/>
    </location>
</feature>
<evidence type="ECO:0008006" key="5">
    <source>
        <dbReference type="Google" id="ProtNLM"/>
    </source>
</evidence>
<name>A0A917YAW3_9ACTN</name>
<feature type="signal peptide" evidence="2">
    <location>
        <begin position="1"/>
        <end position="19"/>
    </location>
</feature>
<dbReference type="PROSITE" id="PS51257">
    <property type="entry name" value="PROKAR_LIPOPROTEIN"/>
    <property type="match status" value="1"/>
</dbReference>